<dbReference type="Gene3D" id="2.40.440.10">
    <property type="entry name" value="L,D-transpeptidase catalytic domain-like"/>
    <property type="match status" value="1"/>
</dbReference>
<feature type="active site" description="Nucleophile" evidence="6">
    <location>
        <position position="435"/>
    </location>
</feature>
<dbReference type="CDD" id="cd16913">
    <property type="entry name" value="YkuD_like"/>
    <property type="match status" value="1"/>
</dbReference>
<dbReference type="EMBL" id="FUWO01000011">
    <property type="protein sequence ID" value="SJZ64231.1"/>
    <property type="molecule type" value="Genomic_DNA"/>
</dbReference>
<accession>A0A1T4MBH7</accession>
<dbReference type="AlphaFoldDB" id="A0A1T4MBH7"/>
<dbReference type="SUPFAM" id="SSF141523">
    <property type="entry name" value="L,D-transpeptidase catalytic domain-like"/>
    <property type="match status" value="1"/>
</dbReference>
<dbReference type="InterPro" id="IPR038054">
    <property type="entry name" value="LD_TPept-like_central_sf"/>
</dbReference>
<dbReference type="Pfam" id="PF03734">
    <property type="entry name" value="YkuD"/>
    <property type="match status" value="1"/>
</dbReference>
<keyword evidence="9" id="KW-1185">Reference proteome</keyword>
<dbReference type="InterPro" id="IPR050979">
    <property type="entry name" value="LD-transpeptidase"/>
</dbReference>
<dbReference type="GO" id="GO:0018104">
    <property type="term" value="P:peptidoglycan-protein cross-linking"/>
    <property type="evidence" value="ECO:0007669"/>
    <property type="project" value="TreeGrafter"/>
</dbReference>
<name>A0A1T4MBH7_9LACT</name>
<dbReference type="InterPro" id="IPR005490">
    <property type="entry name" value="LD_TPept_cat_dom"/>
</dbReference>
<keyword evidence="2" id="KW-0808">Transferase</keyword>
<dbReference type="UniPathway" id="UPA00219"/>
<evidence type="ECO:0000256" key="4">
    <source>
        <dbReference type="ARBA" id="ARBA00022984"/>
    </source>
</evidence>
<evidence type="ECO:0000256" key="2">
    <source>
        <dbReference type="ARBA" id="ARBA00022679"/>
    </source>
</evidence>
<dbReference type="RefSeq" id="WP_078756117.1">
    <property type="nucleotide sequence ID" value="NZ_FUWO01000011.1"/>
</dbReference>
<evidence type="ECO:0000256" key="5">
    <source>
        <dbReference type="ARBA" id="ARBA00023316"/>
    </source>
</evidence>
<dbReference type="InterPro" id="IPR038063">
    <property type="entry name" value="Transpep_catalytic_dom"/>
</dbReference>
<dbReference type="GO" id="GO:0016740">
    <property type="term" value="F:transferase activity"/>
    <property type="evidence" value="ECO:0007669"/>
    <property type="project" value="UniProtKB-KW"/>
</dbReference>
<evidence type="ECO:0000259" key="7">
    <source>
        <dbReference type="PROSITE" id="PS52029"/>
    </source>
</evidence>
<dbReference type="PROSITE" id="PS52029">
    <property type="entry name" value="LD_TPASE"/>
    <property type="match status" value="1"/>
</dbReference>
<evidence type="ECO:0000313" key="9">
    <source>
        <dbReference type="Proteomes" id="UP000189941"/>
    </source>
</evidence>
<evidence type="ECO:0000313" key="8">
    <source>
        <dbReference type="EMBL" id="SJZ64231.1"/>
    </source>
</evidence>
<dbReference type="PANTHER" id="PTHR30582">
    <property type="entry name" value="L,D-TRANSPEPTIDASE"/>
    <property type="match status" value="1"/>
</dbReference>
<protein>
    <submittedName>
        <fullName evidence="8">Uncharacterized protein conserved in bacteria</fullName>
    </submittedName>
</protein>
<dbReference type="InterPro" id="IPR022029">
    <property type="entry name" value="YoaR-like_PG-bd"/>
</dbReference>
<dbReference type="GO" id="GO:0008360">
    <property type="term" value="P:regulation of cell shape"/>
    <property type="evidence" value="ECO:0007669"/>
    <property type="project" value="UniProtKB-UniRule"/>
</dbReference>
<dbReference type="Gene3D" id="3.10.20.800">
    <property type="match status" value="1"/>
</dbReference>
<keyword evidence="5 6" id="KW-0961">Cell wall biogenesis/degradation</keyword>
<organism evidence="8 9">
    <name type="scientific">Globicatella sulfidifaciens DSM 15739</name>
    <dbReference type="NCBI Taxonomy" id="1121925"/>
    <lineage>
        <taxon>Bacteria</taxon>
        <taxon>Bacillati</taxon>
        <taxon>Bacillota</taxon>
        <taxon>Bacilli</taxon>
        <taxon>Lactobacillales</taxon>
        <taxon>Aerococcaceae</taxon>
        <taxon>Globicatella</taxon>
    </lineage>
</organism>
<dbReference type="GO" id="GO:0005576">
    <property type="term" value="C:extracellular region"/>
    <property type="evidence" value="ECO:0007669"/>
    <property type="project" value="TreeGrafter"/>
</dbReference>
<dbReference type="PANTHER" id="PTHR30582:SF33">
    <property type="entry name" value="EXPORTED PROTEIN"/>
    <property type="match status" value="1"/>
</dbReference>
<comment type="pathway">
    <text evidence="1 6">Cell wall biogenesis; peptidoglycan biosynthesis.</text>
</comment>
<dbReference type="Pfam" id="PF12229">
    <property type="entry name" value="PG_binding_4"/>
    <property type="match status" value="2"/>
</dbReference>
<dbReference type="SUPFAM" id="SSF143985">
    <property type="entry name" value="L,D-transpeptidase pre-catalytic domain-like"/>
    <property type="match status" value="1"/>
</dbReference>
<reference evidence="9" key="1">
    <citation type="submission" date="2017-02" db="EMBL/GenBank/DDBJ databases">
        <authorList>
            <person name="Varghese N."/>
            <person name="Submissions S."/>
        </authorList>
    </citation>
    <scope>NUCLEOTIDE SEQUENCE [LARGE SCALE GENOMIC DNA]</scope>
    <source>
        <strain evidence="9">DSM 15739</strain>
    </source>
</reference>
<evidence type="ECO:0000256" key="3">
    <source>
        <dbReference type="ARBA" id="ARBA00022960"/>
    </source>
</evidence>
<dbReference type="STRING" id="1121925.SAMN02746011_01381"/>
<evidence type="ECO:0000256" key="1">
    <source>
        <dbReference type="ARBA" id="ARBA00004752"/>
    </source>
</evidence>
<dbReference type="OrthoDB" id="3176960at2"/>
<dbReference type="Proteomes" id="UP000189941">
    <property type="component" value="Unassembled WGS sequence"/>
</dbReference>
<feature type="domain" description="L,D-TPase catalytic" evidence="7">
    <location>
        <begin position="335"/>
        <end position="459"/>
    </location>
</feature>
<keyword evidence="3 6" id="KW-0133">Cell shape</keyword>
<feature type="active site" description="Proton donor/acceptor" evidence="6">
    <location>
        <position position="414"/>
    </location>
</feature>
<evidence type="ECO:0000256" key="6">
    <source>
        <dbReference type="PROSITE-ProRule" id="PRU01373"/>
    </source>
</evidence>
<keyword evidence="4 6" id="KW-0573">Peptidoglycan synthesis</keyword>
<sequence length="460" mass="50938">MKKVVISGVVSLITLGLGYLGGVGYYAEKFTPNTSYGSVNIGNLTLSEAEKQLNEAINKETITLTEKGKELGKITLGDLGVEVAPDEILKATYESQDPSQWVVNLFDGTEVKNVLGHNVTVDSEQVKGALDKLNITNDDREKAVDAMIDYSDDKGYFVEPGQKGTEIDYDKLSAAIVDSLEQDTGKIELESVYADPNIGEDSEPVTKTMDYINRILDTKITLQVAGDDITIPREELQQWIHFDANNDLYVDEEMVYAYVNALNDKYSTEGKDRQFESTLQGTVTVPAGILGWSIDVDTEVQQIIADIHNGQDVTRKMAFYGVGNRLGEKDDIGNTYVEIDLTNQMMYFYVDGEVLVATNIVSGKYGTETIPGANAVIEMLYDTHLVGYNPTLKVDYKVPVDYWIRFDYQAQGIHDASWQWSFGGDTYVNNGSLGCINTPLDQVAIIYANITYGTPVLVFH</sequence>
<dbReference type="GO" id="GO:0071555">
    <property type="term" value="P:cell wall organization"/>
    <property type="evidence" value="ECO:0007669"/>
    <property type="project" value="UniProtKB-UniRule"/>
</dbReference>
<gene>
    <name evidence="8" type="ORF">SAMN02746011_01381</name>
</gene>
<proteinExistence type="predicted"/>
<dbReference type="GO" id="GO:0071972">
    <property type="term" value="F:peptidoglycan L,D-transpeptidase activity"/>
    <property type="evidence" value="ECO:0007669"/>
    <property type="project" value="TreeGrafter"/>
</dbReference>